<dbReference type="STRING" id="695939.SAMN00790413_00564"/>
<dbReference type="EMBL" id="FWWU01000009">
    <property type="protein sequence ID" value="SMB89848.1"/>
    <property type="molecule type" value="Genomic_DNA"/>
</dbReference>
<protein>
    <submittedName>
        <fullName evidence="2">Uncharacterized protein</fullName>
    </submittedName>
</protein>
<keyword evidence="3" id="KW-1185">Reference proteome</keyword>
<sequence>MWYAAITGTVRSASSSDRARFSVPVGQGPFPAARLGGEHHTQADEQEHGDREGPAQPTRRPASQVAVSAPAAGQQAEAQKNLAPTAAA</sequence>
<name>A0A1W1V956_9DEIO</name>
<proteinExistence type="predicted"/>
<feature type="compositionally biased region" description="Basic and acidic residues" evidence="1">
    <location>
        <begin position="36"/>
        <end position="53"/>
    </location>
</feature>
<dbReference type="Proteomes" id="UP000192582">
    <property type="component" value="Unassembled WGS sequence"/>
</dbReference>
<dbReference type="AlphaFoldDB" id="A0A1W1V956"/>
<reference evidence="2 3" key="1">
    <citation type="submission" date="2017-04" db="EMBL/GenBank/DDBJ databases">
        <authorList>
            <person name="Afonso C.L."/>
            <person name="Miller P.J."/>
            <person name="Scott M.A."/>
            <person name="Spackman E."/>
            <person name="Goraichik I."/>
            <person name="Dimitrov K.M."/>
            <person name="Suarez D.L."/>
            <person name="Swayne D.E."/>
        </authorList>
    </citation>
    <scope>NUCLEOTIDE SEQUENCE [LARGE SCALE GENOMIC DNA]</scope>
    <source>
        <strain evidence="2 3">KR-140</strain>
    </source>
</reference>
<evidence type="ECO:0000313" key="3">
    <source>
        <dbReference type="Proteomes" id="UP000192582"/>
    </source>
</evidence>
<feature type="region of interest" description="Disordered" evidence="1">
    <location>
        <begin position="1"/>
        <end position="88"/>
    </location>
</feature>
<organism evidence="2 3">
    <name type="scientific">Deinococcus hopiensis KR-140</name>
    <dbReference type="NCBI Taxonomy" id="695939"/>
    <lineage>
        <taxon>Bacteria</taxon>
        <taxon>Thermotogati</taxon>
        <taxon>Deinococcota</taxon>
        <taxon>Deinococci</taxon>
        <taxon>Deinococcales</taxon>
        <taxon>Deinococcaceae</taxon>
        <taxon>Deinococcus</taxon>
    </lineage>
</organism>
<evidence type="ECO:0000256" key="1">
    <source>
        <dbReference type="SAM" id="MobiDB-lite"/>
    </source>
</evidence>
<gene>
    <name evidence="2" type="ORF">SAMN00790413_00564</name>
</gene>
<feature type="compositionally biased region" description="Low complexity" evidence="1">
    <location>
        <begin position="61"/>
        <end position="79"/>
    </location>
</feature>
<accession>A0A1W1V956</accession>
<evidence type="ECO:0000313" key="2">
    <source>
        <dbReference type="EMBL" id="SMB89848.1"/>
    </source>
</evidence>